<reference evidence="13 14" key="1">
    <citation type="submission" date="2023-11" db="EMBL/GenBank/DDBJ databases">
        <title>Plant-associative lifestyle of Vibrio porteresiae and its evolutionary dynamics.</title>
        <authorList>
            <person name="Rameshkumar N."/>
            <person name="Kirti K."/>
        </authorList>
    </citation>
    <scope>NUCLEOTIDE SEQUENCE [LARGE SCALE GENOMIC DNA]</scope>
    <source>
        <strain evidence="13 14">MSSRF60</strain>
    </source>
</reference>
<evidence type="ECO:0000256" key="11">
    <source>
        <dbReference type="ARBA" id="ARBA00031636"/>
    </source>
</evidence>
<proteinExistence type="predicted"/>
<dbReference type="InterPro" id="IPR048279">
    <property type="entry name" value="MdtK-like"/>
</dbReference>
<dbReference type="NCBIfam" id="NF007562">
    <property type="entry name" value="PRK10189.1"/>
    <property type="match status" value="1"/>
</dbReference>
<gene>
    <name evidence="13" type="ORF">SBW85_19890</name>
</gene>
<feature type="transmembrane region" description="Helical" evidence="12">
    <location>
        <begin position="387"/>
        <end position="408"/>
    </location>
</feature>
<dbReference type="CDD" id="cd13137">
    <property type="entry name" value="MATE_NorM_like"/>
    <property type="match status" value="1"/>
</dbReference>
<evidence type="ECO:0000313" key="14">
    <source>
        <dbReference type="Proteomes" id="UP001272325"/>
    </source>
</evidence>
<dbReference type="PANTHER" id="PTHR43298">
    <property type="entry name" value="MULTIDRUG RESISTANCE PROTEIN NORM-RELATED"/>
    <property type="match status" value="1"/>
</dbReference>
<evidence type="ECO:0000256" key="10">
    <source>
        <dbReference type="ARBA" id="ARBA00030855"/>
    </source>
</evidence>
<organism evidence="13 14">
    <name type="scientific">Vibrio plantisponsor</name>
    <dbReference type="NCBI Taxonomy" id="664643"/>
    <lineage>
        <taxon>Bacteria</taxon>
        <taxon>Pseudomonadati</taxon>
        <taxon>Pseudomonadota</taxon>
        <taxon>Gammaproteobacteria</taxon>
        <taxon>Vibrionales</taxon>
        <taxon>Vibrionaceae</taxon>
        <taxon>Vibrio</taxon>
    </lineage>
</organism>
<dbReference type="NCBIfam" id="TIGR00797">
    <property type="entry name" value="matE"/>
    <property type="match status" value="1"/>
</dbReference>
<feature type="transmembrane region" description="Helical" evidence="12">
    <location>
        <begin position="351"/>
        <end position="375"/>
    </location>
</feature>
<evidence type="ECO:0000256" key="6">
    <source>
        <dbReference type="ARBA" id="ARBA00022692"/>
    </source>
</evidence>
<keyword evidence="5" id="KW-1003">Cell membrane</keyword>
<keyword evidence="9 12" id="KW-0472">Membrane</keyword>
<dbReference type="EMBL" id="JAWRCN010000002">
    <property type="protein sequence ID" value="MDW6019969.1"/>
    <property type="molecule type" value="Genomic_DNA"/>
</dbReference>
<dbReference type="InterPro" id="IPR050222">
    <property type="entry name" value="MATE_MdtK"/>
</dbReference>
<name>A0ABU4IPC8_9VIBR</name>
<keyword evidence="7 12" id="KW-1133">Transmembrane helix</keyword>
<protein>
    <recommendedName>
        <fullName evidence="2">Multidrug resistance protein NorM</fullName>
    </recommendedName>
    <alternativeName>
        <fullName evidence="11">Multidrug-efflux transporter</fullName>
    </alternativeName>
    <alternativeName>
        <fullName evidence="10">Na(+)/drug antiporter</fullName>
    </alternativeName>
</protein>
<evidence type="ECO:0000256" key="2">
    <source>
        <dbReference type="ARBA" id="ARBA00013489"/>
    </source>
</evidence>
<feature type="transmembrane region" description="Helical" evidence="12">
    <location>
        <begin position="195"/>
        <end position="216"/>
    </location>
</feature>
<feature type="transmembrane region" description="Helical" evidence="12">
    <location>
        <begin position="295"/>
        <end position="318"/>
    </location>
</feature>
<feature type="transmembrane region" description="Helical" evidence="12">
    <location>
        <begin position="160"/>
        <end position="183"/>
    </location>
</feature>
<feature type="transmembrane region" description="Helical" evidence="12">
    <location>
        <begin position="81"/>
        <end position="101"/>
    </location>
</feature>
<feature type="transmembrane region" description="Helical" evidence="12">
    <location>
        <begin position="222"/>
        <end position="247"/>
    </location>
</feature>
<evidence type="ECO:0000256" key="4">
    <source>
        <dbReference type="ARBA" id="ARBA00022449"/>
    </source>
</evidence>
<sequence>MSNSSSEPGPIRNKPRGPLFPKLSLKVRYRHKVLLRRHVWPFTWPIILELSCVVLMGIISTVLVARLGADKTAAVGFTDGITWIIISVMTAVALGGSVVVAQSFGRGDRTSALSAAGQVMVLGMSVALASMLSIFLFSDSMLYIVAYGAEDEVIALSDKYLNLVALSYPALAITLVGSGILRAVGNSRLPAMSNIAMNVLNILFSYPLIYGSHGLFGIEWQGFGMLGAAFGITLARWAGAVIILVCLTRNSTFIVTLRQYFTGFDKKILFDILGVGVPASVESLMFNLGKLITQIMVAGLGTVAMAGNVITFSLLLLLNIPGNALAMTSTVLVGKRLGQNKPKVAFQEMQLIFWTATIVLCLFSAVFVPLSPYMAAWYTDEAEVVEVILNLVFINAIMMPVWAASWVLPAAFKGAKDAKFTMYISIASMWGGRIVLGYIFGIYLEFGIYGIWAGMFADWWIRGSIFYLRMMRLGWLKSYLKVKAASASTK</sequence>
<evidence type="ECO:0000256" key="7">
    <source>
        <dbReference type="ARBA" id="ARBA00022989"/>
    </source>
</evidence>
<dbReference type="RefSeq" id="WP_171138684.1">
    <property type="nucleotide sequence ID" value="NZ_AP024894.1"/>
</dbReference>
<feature type="transmembrane region" description="Helical" evidence="12">
    <location>
        <begin position="113"/>
        <end position="137"/>
    </location>
</feature>
<keyword evidence="8" id="KW-0406">Ion transport</keyword>
<evidence type="ECO:0000256" key="5">
    <source>
        <dbReference type="ARBA" id="ARBA00022475"/>
    </source>
</evidence>
<dbReference type="PIRSF" id="PIRSF006603">
    <property type="entry name" value="DinF"/>
    <property type="match status" value="1"/>
</dbReference>
<keyword evidence="6 12" id="KW-0812">Transmembrane</keyword>
<evidence type="ECO:0000313" key="13">
    <source>
        <dbReference type="EMBL" id="MDW6019969.1"/>
    </source>
</evidence>
<evidence type="ECO:0000256" key="3">
    <source>
        <dbReference type="ARBA" id="ARBA00022448"/>
    </source>
</evidence>
<keyword evidence="3" id="KW-0813">Transport</keyword>
<dbReference type="PANTHER" id="PTHR43298:SF2">
    <property type="entry name" value="FMN_FAD EXPORTER YEEO-RELATED"/>
    <property type="match status" value="1"/>
</dbReference>
<keyword evidence="14" id="KW-1185">Reference proteome</keyword>
<dbReference type="Pfam" id="PF01554">
    <property type="entry name" value="MatE"/>
    <property type="match status" value="2"/>
</dbReference>
<comment type="caution">
    <text evidence="13">The sequence shown here is derived from an EMBL/GenBank/DDBJ whole genome shotgun (WGS) entry which is preliminary data.</text>
</comment>
<dbReference type="InterPro" id="IPR002528">
    <property type="entry name" value="MATE_fam"/>
</dbReference>
<accession>A0ABU4IPC8</accession>
<comment type="subcellular location">
    <subcellularLocation>
        <location evidence="1">Cell inner membrane</location>
        <topology evidence="1">Multi-pass membrane protein</topology>
    </subcellularLocation>
</comment>
<evidence type="ECO:0000256" key="1">
    <source>
        <dbReference type="ARBA" id="ARBA00004429"/>
    </source>
</evidence>
<keyword evidence="4" id="KW-0050">Antiport</keyword>
<feature type="transmembrane region" description="Helical" evidence="12">
    <location>
        <begin position="46"/>
        <end position="69"/>
    </location>
</feature>
<evidence type="ECO:0000256" key="9">
    <source>
        <dbReference type="ARBA" id="ARBA00023136"/>
    </source>
</evidence>
<evidence type="ECO:0000256" key="8">
    <source>
        <dbReference type="ARBA" id="ARBA00023065"/>
    </source>
</evidence>
<dbReference type="Proteomes" id="UP001272325">
    <property type="component" value="Unassembled WGS sequence"/>
</dbReference>
<evidence type="ECO:0000256" key="12">
    <source>
        <dbReference type="SAM" id="Phobius"/>
    </source>
</evidence>
<feature type="transmembrane region" description="Helical" evidence="12">
    <location>
        <begin position="268"/>
        <end position="289"/>
    </location>
</feature>